<dbReference type="STRING" id="1847728.BTM29_08200"/>
<dbReference type="SUPFAM" id="SSF52540">
    <property type="entry name" value="P-loop containing nucleoside triphosphate hydrolases"/>
    <property type="match status" value="1"/>
</dbReference>
<keyword evidence="4 8" id="KW-0547">Nucleotide-binding</keyword>
<feature type="binding site" evidence="8">
    <location>
        <begin position="12"/>
        <end position="17"/>
    </location>
    <ligand>
        <name>ATP</name>
        <dbReference type="ChEBI" id="CHEBI:30616"/>
    </ligand>
</feature>
<organism evidence="10 11">
    <name type="scientific">Companilactobacillus allii</name>
    <dbReference type="NCBI Taxonomy" id="1847728"/>
    <lineage>
        <taxon>Bacteria</taxon>
        <taxon>Bacillati</taxon>
        <taxon>Bacillota</taxon>
        <taxon>Bacilli</taxon>
        <taxon>Lactobacillales</taxon>
        <taxon>Lactobacillaceae</taxon>
        <taxon>Companilactobacillus</taxon>
    </lineage>
</organism>
<dbReference type="GO" id="GO:0004140">
    <property type="term" value="F:dephospho-CoA kinase activity"/>
    <property type="evidence" value="ECO:0007669"/>
    <property type="project" value="UniProtKB-UniRule"/>
</dbReference>
<evidence type="ECO:0000256" key="8">
    <source>
        <dbReference type="HAMAP-Rule" id="MF_00376"/>
    </source>
</evidence>
<keyword evidence="2 8" id="KW-0963">Cytoplasm</keyword>
<dbReference type="NCBIfam" id="TIGR00152">
    <property type="entry name" value="dephospho-CoA kinase"/>
    <property type="match status" value="1"/>
</dbReference>
<dbReference type="Proteomes" id="UP000187499">
    <property type="component" value="Chromosome"/>
</dbReference>
<protein>
    <recommendedName>
        <fullName evidence="8 9">Dephospho-CoA kinase</fullName>
        <ecNumber evidence="8 9">2.7.1.24</ecNumber>
    </recommendedName>
    <alternativeName>
        <fullName evidence="8">Dephosphocoenzyme A kinase</fullName>
    </alternativeName>
</protein>
<evidence type="ECO:0000256" key="1">
    <source>
        <dbReference type="ARBA" id="ARBA00009018"/>
    </source>
</evidence>
<dbReference type="GO" id="GO:0005524">
    <property type="term" value="F:ATP binding"/>
    <property type="evidence" value="ECO:0007669"/>
    <property type="project" value="UniProtKB-UniRule"/>
</dbReference>
<sequence length="197" mass="22391">MSRIYGLTGGIAAGKSTVLKLLKEKGCVVYDADQVARDVVKPGTIGLSQIVAEFGDDILLPDKTLDRKKLGSIVFSGKSQLKRLTNITGPLIREQILHTIEEVRKSNDKKITIFEIQLLFESKYQEYFSGVISIYVPMDIQLKRLKQRDKINNEDAIQRIDSQMSMDKKRQLADFVIDNSKDLDFLNKEIDDLLKKL</sequence>
<evidence type="ECO:0000256" key="7">
    <source>
        <dbReference type="ARBA" id="ARBA00022993"/>
    </source>
</evidence>
<dbReference type="HAMAP" id="MF_00376">
    <property type="entry name" value="Dephospho_CoA_kinase"/>
    <property type="match status" value="1"/>
</dbReference>
<comment type="function">
    <text evidence="8">Catalyzes the phosphorylation of the 3'-hydroxyl group of dephosphocoenzyme A to form coenzyme A.</text>
</comment>
<dbReference type="GO" id="GO:0005737">
    <property type="term" value="C:cytoplasm"/>
    <property type="evidence" value="ECO:0007669"/>
    <property type="project" value="UniProtKB-SubCell"/>
</dbReference>
<dbReference type="EMBL" id="CP019323">
    <property type="protein sequence ID" value="APX72530.1"/>
    <property type="molecule type" value="Genomic_DNA"/>
</dbReference>
<gene>
    <name evidence="8" type="primary">coaE</name>
    <name evidence="10" type="ORF">BTM29_08200</name>
</gene>
<dbReference type="InterPro" id="IPR027417">
    <property type="entry name" value="P-loop_NTPase"/>
</dbReference>
<dbReference type="OrthoDB" id="9812943at2"/>
<dbReference type="EC" id="2.7.1.24" evidence="8 9"/>
<dbReference type="InterPro" id="IPR001977">
    <property type="entry name" value="Depp_CoAkinase"/>
</dbReference>
<dbReference type="PROSITE" id="PS51219">
    <property type="entry name" value="DPCK"/>
    <property type="match status" value="1"/>
</dbReference>
<evidence type="ECO:0000313" key="10">
    <source>
        <dbReference type="EMBL" id="APX72530.1"/>
    </source>
</evidence>
<dbReference type="Gene3D" id="3.40.50.300">
    <property type="entry name" value="P-loop containing nucleotide triphosphate hydrolases"/>
    <property type="match status" value="1"/>
</dbReference>
<evidence type="ECO:0000256" key="5">
    <source>
        <dbReference type="ARBA" id="ARBA00022777"/>
    </source>
</evidence>
<dbReference type="GO" id="GO:0015937">
    <property type="term" value="P:coenzyme A biosynthetic process"/>
    <property type="evidence" value="ECO:0007669"/>
    <property type="project" value="UniProtKB-UniRule"/>
</dbReference>
<dbReference type="RefSeq" id="WP_076615952.1">
    <property type="nucleotide sequence ID" value="NZ_CP019323.1"/>
</dbReference>
<dbReference type="Pfam" id="PF01121">
    <property type="entry name" value="CoaE"/>
    <property type="match status" value="1"/>
</dbReference>
<proteinExistence type="inferred from homology"/>
<keyword evidence="3 8" id="KW-0808">Transferase</keyword>
<keyword evidence="7 8" id="KW-0173">Coenzyme A biosynthesis</keyword>
<evidence type="ECO:0000256" key="3">
    <source>
        <dbReference type="ARBA" id="ARBA00022679"/>
    </source>
</evidence>
<keyword evidence="6 8" id="KW-0067">ATP-binding</keyword>
<reference evidence="11" key="1">
    <citation type="submission" date="2016-12" db="EMBL/GenBank/DDBJ databases">
        <authorList>
            <person name="Jung M.Y."/>
            <person name="Lee S.H."/>
        </authorList>
    </citation>
    <scope>NUCLEOTIDE SEQUENCE [LARGE SCALE GENOMIC DNA]</scope>
    <source>
        <strain evidence="11">WiKim39</strain>
    </source>
</reference>
<dbReference type="KEGG" id="lalw:BTM29_08200"/>
<comment type="pathway">
    <text evidence="8">Cofactor biosynthesis; coenzyme A biosynthesis; CoA from (R)-pantothenate: step 5/5.</text>
</comment>
<dbReference type="AlphaFoldDB" id="A0A1P8Q3V0"/>
<evidence type="ECO:0000256" key="9">
    <source>
        <dbReference type="NCBIfam" id="TIGR00152"/>
    </source>
</evidence>
<dbReference type="FunFam" id="3.40.50.300:FF:000991">
    <property type="entry name" value="Dephospho-CoA kinase"/>
    <property type="match status" value="1"/>
</dbReference>
<accession>A0A1P8Q3V0</accession>
<keyword evidence="11" id="KW-1185">Reference proteome</keyword>
<evidence type="ECO:0000313" key="11">
    <source>
        <dbReference type="Proteomes" id="UP000187499"/>
    </source>
</evidence>
<name>A0A1P8Q3V0_9LACO</name>
<evidence type="ECO:0000256" key="6">
    <source>
        <dbReference type="ARBA" id="ARBA00022840"/>
    </source>
</evidence>
<dbReference type="PANTHER" id="PTHR10695:SF46">
    <property type="entry name" value="BIFUNCTIONAL COENZYME A SYNTHASE-RELATED"/>
    <property type="match status" value="1"/>
</dbReference>
<keyword evidence="5 8" id="KW-0418">Kinase</keyword>
<comment type="catalytic activity">
    <reaction evidence="8">
        <text>3'-dephospho-CoA + ATP = ADP + CoA + H(+)</text>
        <dbReference type="Rhea" id="RHEA:18245"/>
        <dbReference type="ChEBI" id="CHEBI:15378"/>
        <dbReference type="ChEBI" id="CHEBI:30616"/>
        <dbReference type="ChEBI" id="CHEBI:57287"/>
        <dbReference type="ChEBI" id="CHEBI:57328"/>
        <dbReference type="ChEBI" id="CHEBI:456216"/>
        <dbReference type="EC" id="2.7.1.24"/>
    </reaction>
</comment>
<dbReference type="PANTHER" id="PTHR10695">
    <property type="entry name" value="DEPHOSPHO-COA KINASE-RELATED"/>
    <property type="match status" value="1"/>
</dbReference>
<comment type="subcellular location">
    <subcellularLocation>
        <location evidence="8">Cytoplasm</location>
    </subcellularLocation>
</comment>
<comment type="similarity">
    <text evidence="1 8">Belongs to the CoaE family.</text>
</comment>
<evidence type="ECO:0000256" key="2">
    <source>
        <dbReference type="ARBA" id="ARBA00022490"/>
    </source>
</evidence>
<dbReference type="CDD" id="cd02022">
    <property type="entry name" value="DPCK"/>
    <property type="match status" value="1"/>
</dbReference>
<dbReference type="UniPathway" id="UPA00241">
    <property type="reaction ID" value="UER00356"/>
</dbReference>
<evidence type="ECO:0000256" key="4">
    <source>
        <dbReference type="ARBA" id="ARBA00022741"/>
    </source>
</evidence>